<reference evidence="5 6" key="1">
    <citation type="journal article" date="2016" name="Front. Microbiol.">
        <title>Comparative Genomic Analysis Reveals a Diverse Repertoire of Genes Involved in Prokaryote-Eukaryote Interactions within the Pseudovibrio Genus.</title>
        <authorList>
            <person name="Romano S."/>
            <person name="Fernandez-Guerra A."/>
            <person name="Reen F.J."/>
            <person name="Glockner F.O."/>
            <person name="Crowley S.P."/>
            <person name="O'Sullivan O."/>
            <person name="Cotter P.D."/>
            <person name="Adams C."/>
            <person name="Dobson A.D."/>
            <person name="O'Gara F."/>
        </authorList>
    </citation>
    <scope>NUCLEOTIDE SEQUENCE [LARGE SCALE GENOMIC DNA]</scope>
    <source>
        <strain evidence="5 6">Ad2</strain>
    </source>
</reference>
<dbReference type="PANTHER" id="PTHR40661">
    <property type="match status" value="1"/>
</dbReference>
<proteinExistence type="predicted"/>
<evidence type="ECO:0000256" key="3">
    <source>
        <dbReference type="ARBA" id="ARBA00023163"/>
    </source>
</evidence>
<dbReference type="PANTHER" id="PTHR40661:SF3">
    <property type="entry name" value="FELS-1 PROPHAGE TRANSCRIPTIONAL REGULATOR"/>
    <property type="match status" value="1"/>
</dbReference>
<evidence type="ECO:0000256" key="2">
    <source>
        <dbReference type="ARBA" id="ARBA00023125"/>
    </source>
</evidence>
<dbReference type="InterPro" id="IPR036286">
    <property type="entry name" value="LexA/Signal_pep-like_sf"/>
</dbReference>
<dbReference type="STRING" id="989403.SAMN05421798_1197"/>
<protein>
    <recommendedName>
        <fullName evidence="4">Peptidase S24/S26A/S26B/S26C domain-containing protein</fullName>
    </recommendedName>
</protein>
<dbReference type="InterPro" id="IPR015927">
    <property type="entry name" value="Peptidase_S24_S26A/B/C"/>
</dbReference>
<feature type="domain" description="Peptidase S24/S26A/S26B/S26C" evidence="4">
    <location>
        <begin position="84"/>
        <end position="163"/>
    </location>
</feature>
<dbReference type="InterPro" id="IPR039418">
    <property type="entry name" value="LexA-like"/>
</dbReference>
<comment type="caution">
    <text evidence="5">The sequence shown here is derived from an EMBL/GenBank/DDBJ whole genome shotgun (WGS) entry which is preliminary data.</text>
</comment>
<dbReference type="PATRIC" id="fig|989403.3.peg.2756"/>
<keyword evidence="3" id="KW-0804">Transcription</keyword>
<accession>A0A165YBI9</accession>
<keyword evidence="1" id="KW-0805">Transcription regulation</keyword>
<dbReference type="EMBL" id="LMCB01000019">
    <property type="protein sequence ID" value="KZL18640.1"/>
    <property type="molecule type" value="Genomic_DNA"/>
</dbReference>
<dbReference type="CDD" id="cd06529">
    <property type="entry name" value="S24_LexA-like"/>
    <property type="match status" value="1"/>
</dbReference>
<gene>
    <name evidence="5" type="ORF">PsAD2_02581</name>
</gene>
<dbReference type="Gene3D" id="2.10.109.10">
    <property type="entry name" value="Umud Fragment, subunit A"/>
    <property type="match status" value="1"/>
</dbReference>
<dbReference type="Pfam" id="PF00717">
    <property type="entry name" value="Peptidase_S24"/>
    <property type="match status" value="1"/>
</dbReference>
<evidence type="ECO:0000259" key="4">
    <source>
        <dbReference type="Pfam" id="PF00717"/>
    </source>
</evidence>
<dbReference type="AlphaFoldDB" id="A0A165YBI9"/>
<dbReference type="SUPFAM" id="SSF51306">
    <property type="entry name" value="LexA/Signal peptidase"/>
    <property type="match status" value="1"/>
</dbReference>
<dbReference type="GO" id="GO:0003677">
    <property type="term" value="F:DNA binding"/>
    <property type="evidence" value="ECO:0007669"/>
    <property type="project" value="UniProtKB-KW"/>
</dbReference>
<evidence type="ECO:0000256" key="1">
    <source>
        <dbReference type="ARBA" id="ARBA00023015"/>
    </source>
</evidence>
<sequence length="179" mass="18601">MNLDFLSSAFLKRRMVGFAKASGFSPSGFLRVLKGGEPGPQMLISTSKTAGLDLNELVLGESSANCSNAAEGASVISIPRVDIQLAAGCGALSGDSIEKVEDIPFTKDFLGGKLGRSSTDGLIILTADGDSMDPVIADGGLVMVDKKRNTLSDGVYAFVYGGLAPAKYTFAQPFRAILS</sequence>
<evidence type="ECO:0000313" key="5">
    <source>
        <dbReference type="EMBL" id="KZL18640.1"/>
    </source>
</evidence>
<evidence type="ECO:0000313" key="6">
    <source>
        <dbReference type="Proteomes" id="UP000076577"/>
    </source>
</evidence>
<keyword evidence="2" id="KW-0238">DNA-binding</keyword>
<organism evidence="5 6">
    <name type="scientific">Pseudovibrio axinellae</name>
    <dbReference type="NCBI Taxonomy" id="989403"/>
    <lineage>
        <taxon>Bacteria</taxon>
        <taxon>Pseudomonadati</taxon>
        <taxon>Pseudomonadota</taxon>
        <taxon>Alphaproteobacteria</taxon>
        <taxon>Hyphomicrobiales</taxon>
        <taxon>Stappiaceae</taxon>
        <taxon>Pseudovibrio</taxon>
    </lineage>
</organism>
<name>A0A165YBI9_9HYPH</name>
<keyword evidence="6" id="KW-1185">Reference proteome</keyword>
<dbReference type="Proteomes" id="UP000076577">
    <property type="component" value="Unassembled WGS sequence"/>
</dbReference>